<dbReference type="InterPro" id="IPR003538">
    <property type="entry name" value="TonB"/>
</dbReference>
<keyword evidence="8" id="KW-1133">Transmembrane helix</keyword>
<keyword evidence="6" id="KW-0812">Transmembrane</keyword>
<dbReference type="Pfam" id="PF03544">
    <property type="entry name" value="TonB_C"/>
    <property type="match status" value="1"/>
</dbReference>
<evidence type="ECO:0000256" key="2">
    <source>
        <dbReference type="ARBA" id="ARBA00006555"/>
    </source>
</evidence>
<dbReference type="RefSeq" id="WP_113647335.1">
    <property type="nucleotide sequence ID" value="NZ_QMHN01000003.1"/>
</dbReference>
<dbReference type="AlphaFoldDB" id="A0A3S3QFG8"/>
<dbReference type="SUPFAM" id="SSF74653">
    <property type="entry name" value="TolA/TonB C-terminal domain"/>
    <property type="match status" value="1"/>
</dbReference>
<dbReference type="GO" id="GO:0015031">
    <property type="term" value="P:protein transport"/>
    <property type="evidence" value="ECO:0007669"/>
    <property type="project" value="UniProtKB-KW"/>
</dbReference>
<dbReference type="GO" id="GO:0055085">
    <property type="term" value="P:transmembrane transport"/>
    <property type="evidence" value="ECO:0007669"/>
    <property type="project" value="InterPro"/>
</dbReference>
<dbReference type="PRINTS" id="PR01374">
    <property type="entry name" value="TONBPROTEIN"/>
</dbReference>
<dbReference type="Gene3D" id="3.30.1150.10">
    <property type="match status" value="1"/>
</dbReference>
<dbReference type="InterPro" id="IPR037682">
    <property type="entry name" value="TonB_C"/>
</dbReference>
<proteinExistence type="inferred from homology"/>
<gene>
    <name evidence="12" type="ORF">DPV69_10555</name>
</gene>
<dbReference type="NCBIfam" id="TIGR01352">
    <property type="entry name" value="tonB_Cterm"/>
    <property type="match status" value="1"/>
</dbReference>
<dbReference type="GO" id="GO:0030288">
    <property type="term" value="C:outer membrane-bounded periplasmic space"/>
    <property type="evidence" value="ECO:0007669"/>
    <property type="project" value="InterPro"/>
</dbReference>
<evidence type="ECO:0000256" key="9">
    <source>
        <dbReference type="ARBA" id="ARBA00023136"/>
    </source>
</evidence>
<feature type="chain" id="PRO_5018743560" evidence="10">
    <location>
        <begin position="21"/>
        <end position="133"/>
    </location>
</feature>
<keyword evidence="5" id="KW-0997">Cell inner membrane</keyword>
<dbReference type="InterPro" id="IPR006260">
    <property type="entry name" value="TonB/TolA_C"/>
</dbReference>
<dbReference type="OrthoDB" id="649093at2"/>
<keyword evidence="10" id="KW-0732">Signal</keyword>
<feature type="signal peptide" evidence="10">
    <location>
        <begin position="1"/>
        <end position="20"/>
    </location>
</feature>
<organism evidence="12 13">
    <name type="scientific">Pedobacter chitinilyticus</name>
    <dbReference type="NCBI Taxonomy" id="2233776"/>
    <lineage>
        <taxon>Bacteria</taxon>
        <taxon>Pseudomonadati</taxon>
        <taxon>Bacteroidota</taxon>
        <taxon>Sphingobacteriia</taxon>
        <taxon>Sphingobacteriales</taxon>
        <taxon>Sphingobacteriaceae</taxon>
        <taxon>Pedobacter</taxon>
    </lineage>
</organism>
<dbReference type="Proteomes" id="UP000284120">
    <property type="component" value="Unassembled WGS sequence"/>
</dbReference>
<reference evidence="12 13" key="1">
    <citation type="submission" date="2018-06" db="EMBL/GenBank/DDBJ databases">
        <title>Pedobacter endophyticus sp. nov., an endophytic bacterium isolated from a leaf of Triticum aestivum.</title>
        <authorList>
            <person name="Zhang L."/>
        </authorList>
    </citation>
    <scope>NUCLEOTIDE SEQUENCE [LARGE SCALE GENOMIC DNA]</scope>
    <source>
        <strain evidence="12 13">CM134L-2</strain>
    </source>
</reference>
<accession>A0A3S3QFG8</accession>
<evidence type="ECO:0000313" key="13">
    <source>
        <dbReference type="Proteomes" id="UP000284120"/>
    </source>
</evidence>
<keyword evidence="7" id="KW-0653">Protein transport</keyword>
<evidence type="ECO:0000256" key="1">
    <source>
        <dbReference type="ARBA" id="ARBA00004383"/>
    </source>
</evidence>
<name>A0A3S3QFG8_9SPHI</name>
<dbReference type="PANTHER" id="PTHR33446:SF2">
    <property type="entry name" value="PROTEIN TONB"/>
    <property type="match status" value="1"/>
</dbReference>
<protein>
    <submittedName>
        <fullName evidence="12">Energy transducer TonB</fullName>
    </submittedName>
</protein>
<comment type="caution">
    <text evidence="12">The sequence shown here is derived from an EMBL/GenBank/DDBJ whole genome shotgun (WGS) entry which is preliminary data.</text>
</comment>
<evidence type="ECO:0000256" key="10">
    <source>
        <dbReference type="SAM" id="SignalP"/>
    </source>
</evidence>
<dbReference type="PROSITE" id="PS52015">
    <property type="entry name" value="TONB_CTD"/>
    <property type="match status" value="1"/>
</dbReference>
<evidence type="ECO:0000256" key="8">
    <source>
        <dbReference type="ARBA" id="ARBA00022989"/>
    </source>
</evidence>
<keyword evidence="4" id="KW-1003">Cell membrane</keyword>
<sequence length="133" mass="14640">MKKIALILLVSILGYHLGQAQTTTKGDELYSFVALKNPPQFPGGLPKFYKFLSDNLKYPAAARAKNIKGNVFASFVIEKDGSLGDIKILRGLGSGTEEEAERVLKSSPKWKPGSLNGKPVRTQYNIPIKFFPN</sequence>
<comment type="subcellular location">
    <subcellularLocation>
        <location evidence="1">Cell inner membrane</location>
        <topology evidence="1">Single-pass membrane protein</topology>
        <orientation evidence="1">Periplasmic side</orientation>
    </subcellularLocation>
</comment>
<dbReference type="GO" id="GO:0015891">
    <property type="term" value="P:siderophore transport"/>
    <property type="evidence" value="ECO:0007669"/>
    <property type="project" value="InterPro"/>
</dbReference>
<keyword evidence="3" id="KW-0813">Transport</keyword>
<feature type="domain" description="TonB C-terminal" evidence="11">
    <location>
        <begin position="43"/>
        <end position="133"/>
    </location>
</feature>
<keyword evidence="9" id="KW-0472">Membrane</keyword>
<evidence type="ECO:0000256" key="3">
    <source>
        <dbReference type="ARBA" id="ARBA00022448"/>
    </source>
</evidence>
<evidence type="ECO:0000313" key="12">
    <source>
        <dbReference type="EMBL" id="RWU07424.1"/>
    </source>
</evidence>
<dbReference type="PANTHER" id="PTHR33446">
    <property type="entry name" value="PROTEIN TONB-RELATED"/>
    <property type="match status" value="1"/>
</dbReference>
<evidence type="ECO:0000259" key="11">
    <source>
        <dbReference type="PROSITE" id="PS52015"/>
    </source>
</evidence>
<dbReference type="GO" id="GO:0098797">
    <property type="term" value="C:plasma membrane protein complex"/>
    <property type="evidence" value="ECO:0007669"/>
    <property type="project" value="TreeGrafter"/>
</dbReference>
<evidence type="ECO:0000256" key="7">
    <source>
        <dbReference type="ARBA" id="ARBA00022927"/>
    </source>
</evidence>
<dbReference type="EMBL" id="SAYW01000003">
    <property type="protein sequence ID" value="RWU07424.1"/>
    <property type="molecule type" value="Genomic_DNA"/>
</dbReference>
<evidence type="ECO:0000256" key="5">
    <source>
        <dbReference type="ARBA" id="ARBA00022519"/>
    </source>
</evidence>
<dbReference type="GO" id="GO:0031992">
    <property type="term" value="F:energy transducer activity"/>
    <property type="evidence" value="ECO:0007669"/>
    <property type="project" value="InterPro"/>
</dbReference>
<keyword evidence="13" id="KW-1185">Reference proteome</keyword>
<evidence type="ECO:0000256" key="4">
    <source>
        <dbReference type="ARBA" id="ARBA00022475"/>
    </source>
</evidence>
<comment type="similarity">
    <text evidence="2">Belongs to the TonB family.</text>
</comment>
<evidence type="ECO:0000256" key="6">
    <source>
        <dbReference type="ARBA" id="ARBA00022692"/>
    </source>
</evidence>
<dbReference type="InterPro" id="IPR051045">
    <property type="entry name" value="TonB-dependent_transducer"/>
</dbReference>